<dbReference type="CDD" id="cd07716">
    <property type="entry name" value="RNaseZ_short-form-like_MBL-fold"/>
    <property type="match status" value="1"/>
</dbReference>
<dbReference type="Gene3D" id="3.60.15.10">
    <property type="entry name" value="Ribonuclease Z/Hydroxyacylglutathione hydrolase-like"/>
    <property type="match status" value="1"/>
</dbReference>
<gene>
    <name evidence="2" type="ORF">ACFOY2_35310</name>
</gene>
<protein>
    <submittedName>
        <fullName evidence="2">MBL fold metallo-hydrolase</fullName>
    </submittedName>
</protein>
<dbReference type="SMART" id="SM00849">
    <property type="entry name" value="Lactamase_B"/>
    <property type="match status" value="1"/>
</dbReference>
<evidence type="ECO:0000259" key="1">
    <source>
        <dbReference type="SMART" id="SM00849"/>
    </source>
</evidence>
<proteinExistence type="predicted"/>
<dbReference type="EMBL" id="JBHSBI010000022">
    <property type="protein sequence ID" value="MFC4012550.1"/>
    <property type="molecule type" value="Genomic_DNA"/>
</dbReference>
<organism evidence="2 3">
    <name type="scientific">Nonomuraea purpurea</name>
    <dbReference type="NCBI Taxonomy" id="1849276"/>
    <lineage>
        <taxon>Bacteria</taxon>
        <taxon>Bacillati</taxon>
        <taxon>Actinomycetota</taxon>
        <taxon>Actinomycetes</taxon>
        <taxon>Streptosporangiales</taxon>
        <taxon>Streptosporangiaceae</taxon>
        <taxon>Nonomuraea</taxon>
    </lineage>
</organism>
<reference evidence="3" key="1">
    <citation type="journal article" date="2019" name="Int. J. Syst. Evol. Microbiol.">
        <title>The Global Catalogue of Microorganisms (GCM) 10K type strain sequencing project: providing services to taxonomists for standard genome sequencing and annotation.</title>
        <authorList>
            <consortium name="The Broad Institute Genomics Platform"/>
            <consortium name="The Broad Institute Genome Sequencing Center for Infectious Disease"/>
            <person name="Wu L."/>
            <person name="Ma J."/>
        </authorList>
    </citation>
    <scope>NUCLEOTIDE SEQUENCE [LARGE SCALE GENOMIC DNA]</scope>
    <source>
        <strain evidence="3">TBRC 1276</strain>
    </source>
</reference>
<dbReference type="InterPro" id="IPR036866">
    <property type="entry name" value="RibonucZ/Hydroxyglut_hydro"/>
</dbReference>
<evidence type="ECO:0000313" key="2">
    <source>
        <dbReference type="EMBL" id="MFC4012550.1"/>
    </source>
</evidence>
<feature type="domain" description="Metallo-beta-lactamase" evidence="1">
    <location>
        <begin position="18"/>
        <end position="232"/>
    </location>
</feature>
<dbReference type="PANTHER" id="PTHR46018:SF4">
    <property type="entry name" value="METALLO-HYDROLASE YHFI-RELATED"/>
    <property type="match status" value="1"/>
</dbReference>
<keyword evidence="3" id="KW-1185">Reference proteome</keyword>
<accession>A0ABV8GHY3</accession>
<name>A0ABV8GHY3_9ACTN</name>
<dbReference type="Proteomes" id="UP001595851">
    <property type="component" value="Unassembled WGS sequence"/>
</dbReference>
<dbReference type="Pfam" id="PF12706">
    <property type="entry name" value="Lactamase_B_2"/>
    <property type="match status" value="1"/>
</dbReference>
<dbReference type="InterPro" id="IPR001279">
    <property type="entry name" value="Metallo-B-lactamas"/>
</dbReference>
<sequence length="272" mass="28001">MRLTVLGCRAGMPSDGQASSGYLVTSESTKILLDCGPGVATVLSGACSPGTLSAVVLSHLHSDHCYDLLPVGKKIIADQLRDPMAPAEPAGLRPPIPLYVPAGGRSLLEELSALFPLTTLPVLEKAFEIAFDVVEYESGDTYEVGDCVISLHELRHALPNCGVRVESADASLAYTGDTGVTDALVTLAEGVDLFLAEASLTETDTGDHGHLSAADAARAARAAGVGRLVLTHLPSAEPSFLDARAAEAARVFGGPVLVAAPGNSYDLAKDGA</sequence>
<dbReference type="SUPFAM" id="SSF56281">
    <property type="entry name" value="Metallo-hydrolase/oxidoreductase"/>
    <property type="match status" value="1"/>
</dbReference>
<dbReference type="PANTHER" id="PTHR46018">
    <property type="entry name" value="ZINC PHOSPHODIESTERASE ELAC PROTEIN 1"/>
    <property type="match status" value="1"/>
</dbReference>
<evidence type="ECO:0000313" key="3">
    <source>
        <dbReference type="Proteomes" id="UP001595851"/>
    </source>
</evidence>
<dbReference type="RefSeq" id="WP_379532453.1">
    <property type="nucleotide sequence ID" value="NZ_JBHSBI010000022.1"/>
</dbReference>
<comment type="caution">
    <text evidence="2">The sequence shown here is derived from an EMBL/GenBank/DDBJ whole genome shotgun (WGS) entry which is preliminary data.</text>
</comment>